<keyword evidence="4" id="KW-1185">Reference proteome</keyword>
<dbReference type="PROSITE" id="PS51820">
    <property type="entry name" value="PA14"/>
    <property type="match status" value="1"/>
</dbReference>
<dbReference type="InterPro" id="IPR037524">
    <property type="entry name" value="PA14/GLEYA"/>
</dbReference>
<evidence type="ECO:0000313" key="3">
    <source>
        <dbReference type="EMBL" id="MVP01745.1"/>
    </source>
</evidence>
<dbReference type="InterPro" id="IPR017853">
    <property type="entry name" value="GH"/>
</dbReference>
<dbReference type="SUPFAM" id="SSF51445">
    <property type="entry name" value="(Trans)glycosidases"/>
    <property type="match status" value="1"/>
</dbReference>
<evidence type="ECO:0000256" key="1">
    <source>
        <dbReference type="SAM" id="SignalP"/>
    </source>
</evidence>
<feature type="signal peptide" evidence="1">
    <location>
        <begin position="1"/>
        <end position="30"/>
    </location>
</feature>
<comment type="caution">
    <text evidence="3">The sequence shown here is derived from an EMBL/GenBank/DDBJ whole genome shotgun (WGS) entry which is preliminary data.</text>
</comment>
<dbReference type="Pfam" id="PF07691">
    <property type="entry name" value="PA14"/>
    <property type="match status" value="1"/>
</dbReference>
<evidence type="ECO:0000313" key="4">
    <source>
        <dbReference type="Proteomes" id="UP000490800"/>
    </source>
</evidence>
<dbReference type="AlphaFoldDB" id="A0A7X3FL58"/>
<keyword evidence="1" id="KW-0732">Signal</keyword>
<dbReference type="EMBL" id="RHLK01000015">
    <property type="protein sequence ID" value="MVP01745.1"/>
    <property type="molecule type" value="Genomic_DNA"/>
</dbReference>
<organism evidence="3 4">
    <name type="scientific">Paenibacillus lutrae</name>
    <dbReference type="NCBI Taxonomy" id="2078573"/>
    <lineage>
        <taxon>Bacteria</taxon>
        <taxon>Bacillati</taxon>
        <taxon>Bacillota</taxon>
        <taxon>Bacilli</taxon>
        <taxon>Bacillales</taxon>
        <taxon>Paenibacillaceae</taxon>
        <taxon>Paenibacillus</taxon>
    </lineage>
</organism>
<reference evidence="3 4" key="1">
    <citation type="journal article" date="2019" name="Microorganisms">
        <title>Paenibacillus lutrae sp. nov., A Chitinolytic Species Isolated from A River Otter in Castril Natural Park, Granada, Spain.</title>
        <authorList>
            <person name="Rodriguez M."/>
            <person name="Reina J.C."/>
            <person name="Bejar V."/>
            <person name="Llamas I."/>
        </authorList>
    </citation>
    <scope>NUCLEOTIDE SEQUENCE [LARGE SCALE GENOMIC DNA]</scope>
    <source>
        <strain evidence="3 4">N10</strain>
    </source>
</reference>
<name>A0A7X3FL58_9BACL</name>
<gene>
    <name evidence="3" type="ORF">EDM21_19815</name>
</gene>
<sequence>MIQYLLVGGSKMMKKLVLGVACGLLTVSLAAPMLSAAVPQSGLPGSWDGITQTAPLNGPYEDPGQSDVPFGGGSFYKLPWRSYVDTQEASQFLDSLGVVINVTEKETDATAQALAEAGIKHARFEMGWGNLQYDDESKVGYTVKEREYANTLKSLQKHGIRPLILLNSNSGIPAPYKEVKTALLEPAVTGATYLKLDPAQLTGIVVKYTGVREINNQGHALSQGFNPLITELNPTTGIAKLSSPLQGATIPAGAYSLYKLKYQPLSGKTFADGTPNPASDETIEGWKTYVKSVSAFAKRALGTEGKADAGFDFEVWNEQTFGHHFMDIKYYYEPDLQFSQPPTYITRKGETVTGQEVFLPVTTDVVSDPVNQTPGVKVISGFSNQRPKDNFRWIFDGQAGISRHYYTGYDKNKFTYKPPTWHRTANQTVDALGNLGSTFVPSFMQANPEYTYSALVTEHLSRDIQPFPNNFKDHYRFANFNRKNVELWQTETNFGTLSFTNELAAANGIPKESPALGPIRQRIATKSTLRNYVFQSHKGLERLYTYVAKEKHDVTSAILPVAFYEELANNNFVLNDNVRAKVGPQLTALKNTVNLLKGGEKIDNLRKLNVAEVIEHKPRLVFKGDGTPNHPDYYNREDLVIAPFQLKSNKFAIGYYVASRNLTQAWDPAKGALDPARYDFPDQTFEVKLKNINTTSPNVSAYDPVTNTSVPVTITETLPDSIKVKLTTSDYPRFLIIEESAPGPQVKNVTVNKVHNGGVLSFVPNFTGPVNVSWGKYPARAGSKFKREYFKLEHQKGTPTVDYIDLLDYNDKGGLFPEDKPGSVRITGKIKPKHTETYTFQLLTYDQKGSVWLNDQQIIVPYGKYSASVPLVAGTEYNIRYETTSPYVGLKTASLNWYSASQVYEPVVTSEGPDNQSVIQVVKDQPVSYSIPGLREGDGVKLTYKTGAPNKYPQWNYDYTGVLWPAASPGTNTLTGPVNSTAESVSELSNIHVNSPELEGNENLIQP</sequence>
<accession>A0A7X3FL58</accession>
<feature type="chain" id="PRO_5038688455" description="PA14 domain-containing protein" evidence="1">
    <location>
        <begin position="31"/>
        <end position="1007"/>
    </location>
</feature>
<proteinExistence type="predicted"/>
<evidence type="ECO:0000259" key="2">
    <source>
        <dbReference type="PROSITE" id="PS51820"/>
    </source>
</evidence>
<feature type="domain" description="PA14" evidence="2">
    <location>
        <begin position="780"/>
        <end position="911"/>
    </location>
</feature>
<protein>
    <recommendedName>
        <fullName evidence="2">PA14 domain-containing protein</fullName>
    </recommendedName>
</protein>
<dbReference type="SUPFAM" id="SSF56988">
    <property type="entry name" value="Anthrax protective antigen"/>
    <property type="match status" value="1"/>
</dbReference>
<dbReference type="Gene3D" id="3.90.182.10">
    <property type="entry name" value="Toxin - Anthrax Protective Antigen,domain 1"/>
    <property type="match status" value="1"/>
</dbReference>
<dbReference type="Proteomes" id="UP000490800">
    <property type="component" value="Unassembled WGS sequence"/>
</dbReference>
<dbReference type="InterPro" id="IPR011658">
    <property type="entry name" value="PA14_dom"/>
</dbReference>